<gene>
    <name evidence="1" type="ORF">AVL59_43285</name>
    <name evidence="2" type="ORF">J2Z21_006515</name>
</gene>
<proteinExistence type="predicted"/>
<organism evidence="1 3">
    <name type="scientific">Streptomyces griseochromogenes</name>
    <dbReference type="NCBI Taxonomy" id="68214"/>
    <lineage>
        <taxon>Bacteria</taxon>
        <taxon>Bacillati</taxon>
        <taxon>Actinomycetota</taxon>
        <taxon>Actinomycetes</taxon>
        <taxon>Kitasatosporales</taxon>
        <taxon>Streptomycetaceae</taxon>
        <taxon>Streptomyces</taxon>
    </lineage>
</organism>
<evidence type="ECO:0000313" key="3">
    <source>
        <dbReference type="Proteomes" id="UP000092659"/>
    </source>
</evidence>
<accession>A0A1B1B9K9</accession>
<evidence type="ECO:0000313" key="4">
    <source>
        <dbReference type="Proteomes" id="UP001519309"/>
    </source>
</evidence>
<dbReference type="EMBL" id="JAGGLP010000016">
    <property type="protein sequence ID" value="MBP2053522.1"/>
    <property type="molecule type" value="Genomic_DNA"/>
</dbReference>
<keyword evidence="4" id="KW-1185">Reference proteome</keyword>
<dbReference type="RefSeq" id="WP_067315305.1">
    <property type="nucleotide sequence ID" value="NZ_CP016279.1"/>
</dbReference>
<dbReference type="Proteomes" id="UP000092659">
    <property type="component" value="Chromosome"/>
</dbReference>
<evidence type="ECO:0000313" key="2">
    <source>
        <dbReference type="EMBL" id="MBP2053522.1"/>
    </source>
</evidence>
<reference evidence="2 4" key="2">
    <citation type="submission" date="2021-03" db="EMBL/GenBank/DDBJ databases">
        <title>Genomic Encyclopedia of Type Strains, Phase IV (KMG-IV): sequencing the most valuable type-strain genomes for metagenomic binning, comparative biology and taxonomic classification.</title>
        <authorList>
            <person name="Goeker M."/>
        </authorList>
    </citation>
    <scope>NUCLEOTIDE SEQUENCE [LARGE SCALE GENOMIC DNA]</scope>
    <source>
        <strain evidence="2 4">DSM 40499</strain>
    </source>
</reference>
<dbReference type="STRING" id="68214.AVL59_43285"/>
<reference evidence="1 3" key="1">
    <citation type="submission" date="2016-06" db="EMBL/GenBank/DDBJ databases">
        <title>Complete genome sequence of Streptomyces griseochromogenes ATCC 14511, the Blasticidin S producer.</title>
        <authorList>
            <person name="Wu L."/>
        </authorList>
    </citation>
    <scope>NUCLEOTIDE SEQUENCE [LARGE SCALE GENOMIC DNA]</scope>
    <source>
        <strain evidence="1 3">ATCC 14511</strain>
    </source>
</reference>
<dbReference type="Proteomes" id="UP001519309">
    <property type="component" value="Unassembled WGS sequence"/>
</dbReference>
<protein>
    <submittedName>
        <fullName evidence="1">Uncharacterized protein</fullName>
    </submittedName>
</protein>
<sequence length="79" mass="8330">MWLAVMGAAADDGPATVDAVARAAHREVSPRAEVGVGEARVVLSHLLRRWAGHRIRQAAAAGHRRAVTDLASAPDTVKE</sequence>
<dbReference type="EMBL" id="CP016279">
    <property type="protein sequence ID" value="ANP55524.1"/>
    <property type="molecule type" value="Genomic_DNA"/>
</dbReference>
<name>A0A1B1B9K9_9ACTN</name>
<dbReference type="AlphaFoldDB" id="A0A1B1B9K9"/>
<evidence type="ECO:0000313" key="1">
    <source>
        <dbReference type="EMBL" id="ANP55524.1"/>
    </source>
</evidence>
<dbReference type="KEGG" id="sgs:AVL59_43285"/>